<comment type="caution">
    <text evidence="2">The sequence shown here is derived from an EMBL/GenBank/DDBJ whole genome shotgun (WGS) entry which is preliminary data.</text>
</comment>
<name>A0A5J4UXL0_9EUKA</name>
<protein>
    <submittedName>
        <fullName evidence="2">Uncharacterized protein</fullName>
    </submittedName>
</protein>
<proteinExistence type="predicted"/>
<evidence type="ECO:0000313" key="3">
    <source>
        <dbReference type="Proteomes" id="UP000324800"/>
    </source>
</evidence>
<gene>
    <name evidence="2" type="ORF">EZS28_029519</name>
</gene>
<evidence type="ECO:0000313" key="2">
    <source>
        <dbReference type="EMBL" id="KAA6374954.1"/>
    </source>
</evidence>
<dbReference type="Proteomes" id="UP000324800">
    <property type="component" value="Unassembled WGS sequence"/>
</dbReference>
<accession>A0A5J4UXL0</accession>
<reference evidence="2 3" key="1">
    <citation type="submission" date="2019-03" db="EMBL/GenBank/DDBJ databases">
        <title>Single cell metagenomics reveals metabolic interactions within the superorganism composed of flagellate Streblomastix strix and complex community of Bacteroidetes bacteria on its surface.</title>
        <authorList>
            <person name="Treitli S.C."/>
            <person name="Kolisko M."/>
            <person name="Husnik F."/>
            <person name="Keeling P."/>
            <person name="Hampl V."/>
        </authorList>
    </citation>
    <scope>NUCLEOTIDE SEQUENCE [LARGE SCALE GENOMIC DNA]</scope>
    <source>
        <strain evidence="2">ST1C</strain>
    </source>
</reference>
<evidence type="ECO:0000256" key="1">
    <source>
        <dbReference type="SAM" id="Phobius"/>
    </source>
</evidence>
<keyword evidence="1" id="KW-0472">Membrane</keyword>
<keyword evidence="1" id="KW-1133">Transmembrane helix</keyword>
<organism evidence="2 3">
    <name type="scientific">Streblomastix strix</name>
    <dbReference type="NCBI Taxonomy" id="222440"/>
    <lineage>
        <taxon>Eukaryota</taxon>
        <taxon>Metamonada</taxon>
        <taxon>Preaxostyla</taxon>
        <taxon>Oxymonadida</taxon>
        <taxon>Streblomastigidae</taxon>
        <taxon>Streblomastix</taxon>
    </lineage>
</organism>
<sequence length="90" mass="10397">MTPIKILKVKKRKKKILIIITIITIKDYIIVSIIITLNELTIQKMSYQQEMRGRNLKVKENVSNVFNGEFVNELIDLAEGESKGVGEMYQ</sequence>
<dbReference type="AlphaFoldDB" id="A0A5J4UXL0"/>
<feature type="transmembrane region" description="Helical" evidence="1">
    <location>
        <begin position="16"/>
        <end position="37"/>
    </location>
</feature>
<dbReference type="EMBL" id="SNRW01011593">
    <property type="protein sequence ID" value="KAA6374954.1"/>
    <property type="molecule type" value="Genomic_DNA"/>
</dbReference>
<keyword evidence="1" id="KW-0812">Transmembrane</keyword>